<dbReference type="RefSeq" id="WP_264730925.1">
    <property type="nucleotide sequence ID" value="NZ_JAPDNR010000001.1"/>
</dbReference>
<comment type="caution">
    <text evidence="2">The sequence shown here is derived from an EMBL/GenBank/DDBJ whole genome shotgun (WGS) entry which is preliminary data.</text>
</comment>
<dbReference type="SUPFAM" id="SSF51206">
    <property type="entry name" value="cAMP-binding domain-like"/>
    <property type="match status" value="1"/>
</dbReference>
<dbReference type="Proteomes" id="UP001207742">
    <property type="component" value="Unassembled WGS sequence"/>
</dbReference>
<dbReference type="InterPro" id="IPR018490">
    <property type="entry name" value="cNMP-bd_dom_sf"/>
</dbReference>
<evidence type="ECO:0000313" key="3">
    <source>
        <dbReference type="Proteomes" id="UP001207742"/>
    </source>
</evidence>
<evidence type="ECO:0000259" key="1">
    <source>
        <dbReference type="Pfam" id="PF00027"/>
    </source>
</evidence>
<dbReference type="Pfam" id="PF00027">
    <property type="entry name" value="cNMP_binding"/>
    <property type="match status" value="1"/>
</dbReference>
<reference evidence="2 3" key="1">
    <citation type="submission" date="2022-10" db="EMBL/GenBank/DDBJ databases">
        <title>Chitinophaga nivalis PC15 sp. nov., isolated from Pyeongchang county, South Korea.</title>
        <authorList>
            <person name="Trinh H.N."/>
        </authorList>
    </citation>
    <scope>NUCLEOTIDE SEQUENCE [LARGE SCALE GENOMIC DNA]</scope>
    <source>
        <strain evidence="2 3">PC14</strain>
    </source>
</reference>
<sequence>MSLLQENILHHLSAMAPLSAAAAAALTSCCQLRKLPKNHLLVHSGDHSDKLFFVVQGALRAYFLQDEKDITDWFAFENNFITAIVSFLGQVPSPHQIETMEPSLVLVIDRHDLEIICRQHPDMEHLYRLCLADTLLKLQQHIIAQRYKTAADRYAALISSQPGVVNRVPLKHIASYLGISQESLSRIRGRR</sequence>
<gene>
    <name evidence="2" type="ORF">OL497_13790</name>
</gene>
<proteinExistence type="predicted"/>
<name>A0ABT3ILZ2_9BACT</name>
<protein>
    <submittedName>
        <fullName evidence="2">Crp/Fnr family transcriptional regulator</fullName>
    </submittedName>
</protein>
<accession>A0ABT3ILZ2</accession>
<keyword evidence="3" id="KW-1185">Reference proteome</keyword>
<dbReference type="InterPro" id="IPR014710">
    <property type="entry name" value="RmlC-like_jellyroll"/>
</dbReference>
<feature type="domain" description="Cyclic nucleotide-binding" evidence="1">
    <location>
        <begin position="33"/>
        <end position="120"/>
    </location>
</feature>
<dbReference type="InterPro" id="IPR000595">
    <property type="entry name" value="cNMP-bd_dom"/>
</dbReference>
<dbReference type="EMBL" id="JAPDNS010000001">
    <property type="protein sequence ID" value="MCW3484976.1"/>
    <property type="molecule type" value="Genomic_DNA"/>
</dbReference>
<organism evidence="2 3">
    <name type="scientific">Chitinophaga nivalis</name>
    <dbReference type="NCBI Taxonomy" id="2991709"/>
    <lineage>
        <taxon>Bacteria</taxon>
        <taxon>Pseudomonadati</taxon>
        <taxon>Bacteroidota</taxon>
        <taxon>Chitinophagia</taxon>
        <taxon>Chitinophagales</taxon>
        <taxon>Chitinophagaceae</taxon>
        <taxon>Chitinophaga</taxon>
    </lineage>
</organism>
<evidence type="ECO:0000313" key="2">
    <source>
        <dbReference type="EMBL" id="MCW3484976.1"/>
    </source>
</evidence>
<dbReference type="CDD" id="cd00038">
    <property type="entry name" value="CAP_ED"/>
    <property type="match status" value="1"/>
</dbReference>
<dbReference type="Gene3D" id="2.60.120.10">
    <property type="entry name" value="Jelly Rolls"/>
    <property type="match status" value="1"/>
</dbReference>